<dbReference type="RefSeq" id="WP_101577364.1">
    <property type="nucleotide sequence ID" value="NZ_PGVA01000024.1"/>
</dbReference>
<accession>A0A2N5GM59</accession>
<evidence type="ECO:0000256" key="4">
    <source>
        <dbReference type="ARBA" id="ARBA00023027"/>
    </source>
</evidence>
<dbReference type="GO" id="GO:0046872">
    <property type="term" value="F:metal ion binding"/>
    <property type="evidence" value="ECO:0007669"/>
    <property type="project" value="UniProtKB-KW"/>
</dbReference>
<feature type="binding site" evidence="9">
    <location>
        <position position="171"/>
    </location>
    <ligand>
        <name>glycerol</name>
        <dbReference type="ChEBI" id="CHEBI:17754"/>
    </ligand>
</feature>
<name>A0A2N5GM59_9BACI</name>
<sequence length="367" mass="39554">MTKMIISPSKYIQGPDELSKIASYTAQLGQHAFIIADDFIMNLTKETIASSYANQENTYTAEKFNGECSKPEISRLKEMCASVNADVVVGIGGGKTLDTAKAIGYYNSIPVIVAPTIASTDAPTSALSVIYKENGEFDEYLFLPLNPTYVIMDTKIIAAAPVRLLVAGMGDALATYFEARACKRANKPAMAGANVTEAAIALARLCYDTLIEEGLKAKLAVENKGTTEAVEKIIEANTYLSGIGFESGGLAAAHAIHNGMTVLEEAHHMYHGEKVAFGTLTQLVLENAPTEEIDEVAQFCLSVGLPLTLEDIGVKTINEDQIRRVAELACADGETIYNMPFNVTPELVYTAILTADKLGHYYKSLNQ</sequence>
<reference evidence="14 16" key="2">
    <citation type="submission" date="2017-12" db="EMBL/GenBank/DDBJ databases">
        <title>Comparative Functional Genomics of Dry Heat Resistant strains isolated from the Viking Spacecraft.</title>
        <authorList>
            <person name="Seuylemezian A."/>
            <person name="Cooper K."/>
            <person name="Vaishampayan P."/>
        </authorList>
    </citation>
    <scope>NUCLEOTIDE SEQUENCE [LARGE SCALE GENOMIC DNA]</scope>
    <source>
        <strain evidence="14 16">ATCC 29669</strain>
    </source>
</reference>
<dbReference type="PROSITE" id="PS00913">
    <property type="entry name" value="ADH_IRON_1"/>
    <property type="match status" value="1"/>
</dbReference>
<gene>
    <name evidence="13" type="primary">gldA</name>
    <name evidence="13" type="ORF">CU635_10750</name>
    <name evidence="14" type="ORF">CVD25_10445</name>
</gene>
<dbReference type="CDD" id="cd08170">
    <property type="entry name" value="GlyDH"/>
    <property type="match status" value="1"/>
</dbReference>
<keyword evidence="4 11" id="KW-0520">NAD</keyword>
<evidence type="ECO:0000313" key="13">
    <source>
        <dbReference type="EMBL" id="PLR82948.1"/>
    </source>
</evidence>
<feature type="binding site" evidence="11">
    <location>
        <begin position="94"/>
        <end position="98"/>
    </location>
    <ligand>
        <name>NAD(+)</name>
        <dbReference type="ChEBI" id="CHEBI:57540"/>
    </ligand>
</feature>
<feature type="binding site" evidence="11">
    <location>
        <position position="131"/>
    </location>
    <ligand>
        <name>NAD(+)</name>
        <dbReference type="ChEBI" id="CHEBI:57540"/>
    </ligand>
</feature>
<dbReference type="PROSITE" id="PS00060">
    <property type="entry name" value="ADH_IRON_2"/>
    <property type="match status" value="1"/>
</dbReference>
<evidence type="ECO:0000256" key="2">
    <source>
        <dbReference type="ARBA" id="ARBA00022723"/>
    </source>
</evidence>
<dbReference type="EMBL" id="PGVA01000024">
    <property type="protein sequence ID" value="PLR82948.1"/>
    <property type="molecule type" value="Genomic_DNA"/>
</dbReference>
<feature type="binding site" evidence="11">
    <location>
        <position position="37"/>
    </location>
    <ligand>
        <name>NAD(+)</name>
        <dbReference type="ChEBI" id="CHEBI:57540"/>
    </ligand>
</feature>
<evidence type="ECO:0000256" key="11">
    <source>
        <dbReference type="PIRSR" id="PIRSR000112-3"/>
    </source>
</evidence>
<comment type="similarity">
    <text evidence="1">Belongs to the iron-containing alcohol dehydrogenase family.</text>
</comment>
<comment type="caution">
    <text evidence="13">The sequence shown here is derived from an EMBL/GenBank/DDBJ whole genome shotgun (WGS) entry which is preliminary data.</text>
</comment>
<feature type="binding site" evidence="10">
    <location>
        <position position="121"/>
    </location>
    <ligand>
        <name>glycerol</name>
        <dbReference type="ChEBI" id="CHEBI:17754"/>
    </ligand>
</feature>
<dbReference type="SUPFAM" id="SSF56796">
    <property type="entry name" value="Dehydroquinate synthase-like"/>
    <property type="match status" value="1"/>
</dbReference>
<evidence type="ECO:0000256" key="1">
    <source>
        <dbReference type="ARBA" id="ARBA00007358"/>
    </source>
</evidence>
<dbReference type="PANTHER" id="PTHR43616:SF5">
    <property type="entry name" value="GLYCEROL DEHYDROGENASE 1"/>
    <property type="match status" value="1"/>
</dbReference>
<dbReference type="GO" id="GO:0005829">
    <property type="term" value="C:cytosol"/>
    <property type="evidence" value="ECO:0007669"/>
    <property type="project" value="TreeGrafter"/>
</dbReference>
<feature type="binding site" evidence="9">
    <location>
        <position position="271"/>
    </location>
    <ligand>
        <name>glycerol</name>
        <dbReference type="ChEBI" id="CHEBI:17754"/>
    </ligand>
</feature>
<evidence type="ECO:0000259" key="12">
    <source>
        <dbReference type="Pfam" id="PF00465"/>
    </source>
</evidence>
<feature type="binding site" evidence="9">
    <location>
        <position position="254"/>
    </location>
    <ligand>
        <name>glycerol</name>
        <dbReference type="ChEBI" id="CHEBI:17754"/>
    </ligand>
</feature>
<dbReference type="Pfam" id="PF00465">
    <property type="entry name" value="Fe-ADH"/>
    <property type="match status" value="1"/>
</dbReference>
<evidence type="ECO:0000256" key="5">
    <source>
        <dbReference type="ARBA" id="ARBA00037918"/>
    </source>
</evidence>
<comment type="pathway">
    <text evidence="5">Polyol metabolism; glycerol fermentation; glycerone phosphate from glycerol (oxidative route): step 1/2.</text>
</comment>
<dbReference type="EC" id="1.1.1.6" evidence="6"/>
<dbReference type="NCBIfam" id="NF006941">
    <property type="entry name" value="PRK09423.1"/>
    <property type="match status" value="1"/>
</dbReference>
<dbReference type="PANTHER" id="PTHR43616">
    <property type="entry name" value="GLYCEROL DEHYDROGENASE"/>
    <property type="match status" value="1"/>
</dbReference>
<evidence type="ECO:0000256" key="8">
    <source>
        <dbReference type="ARBA" id="ARBA00049006"/>
    </source>
</evidence>
<dbReference type="Gene3D" id="1.20.1090.10">
    <property type="entry name" value="Dehydroquinate synthase-like - alpha domain"/>
    <property type="match status" value="1"/>
</dbReference>
<dbReference type="Proteomes" id="UP000234951">
    <property type="component" value="Unassembled WGS sequence"/>
</dbReference>
<evidence type="ECO:0000256" key="10">
    <source>
        <dbReference type="PIRSR" id="PIRSR000112-2"/>
    </source>
</evidence>
<dbReference type="GO" id="GO:0008888">
    <property type="term" value="F:glycerol dehydrogenase (NAD+) activity"/>
    <property type="evidence" value="ECO:0007669"/>
    <property type="project" value="UniProtKB-EC"/>
</dbReference>
<keyword evidence="9" id="KW-0862">Zinc</keyword>
<organism evidence="13 15">
    <name type="scientific">Bacillus canaveralius</name>
    <dbReference type="NCBI Taxonomy" id="1403243"/>
    <lineage>
        <taxon>Bacteria</taxon>
        <taxon>Bacillati</taxon>
        <taxon>Bacillota</taxon>
        <taxon>Bacilli</taxon>
        <taxon>Bacillales</taxon>
        <taxon>Bacillaceae</taxon>
        <taxon>Bacillus</taxon>
    </lineage>
</organism>
<evidence type="ECO:0000313" key="16">
    <source>
        <dbReference type="Proteomes" id="UP000235114"/>
    </source>
</evidence>
<feature type="binding site" evidence="11">
    <location>
        <position position="127"/>
    </location>
    <ligand>
        <name>NAD(+)</name>
        <dbReference type="ChEBI" id="CHEBI:57540"/>
    </ligand>
</feature>
<dbReference type="InterPro" id="IPR001670">
    <property type="entry name" value="ADH_Fe/GldA"/>
</dbReference>
<evidence type="ECO:0000256" key="9">
    <source>
        <dbReference type="PIRSR" id="PIRSR000112-1"/>
    </source>
</evidence>
<protein>
    <recommendedName>
        <fullName evidence="7">Glycerol dehydrogenase</fullName>
        <ecNumber evidence="6">1.1.1.6</ecNumber>
    </recommendedName>
</protein>
<evidence type="ECO:0000256" key="3">
    <source>
        <dbReference type="ARBA" id="ARBA00023002"/>
    </source>
</evidence>
<dbReference type="InterPro" id="IPR016205">
    <property type="entry name" value="Glycerol_DH"/>
</dbReference>
<dbReference type="OrthoDB" id="5198708at2"/>
<dbReference type="InterPro" id="IPR018211">
    <property type="entry name" value="ADH_Fe_CS"/>
</dbReference>
<dbReference type="Proteomes" id="UP000235114">
    <property type="component" value="Unassembled WGS sequence"/>
</dbReference>
<evidence type="ECO:0000256" key="6">
    <source>
        <dbReference type="ARBA" id="ARBA00039147"/>
    </source>
</evidence>
<feature type="binding site" evidence="11">
    <location>
        <begin position="116"/>
        <end position="119"/>
    </location>
    <ligand>
        <name>NAD(+)</name>
        <dbReference type="ChEBI" id="CHEBI:57540"/>
    </ligand>
</feature>
<evidence type="ECO:0000256" key="7">
    <source>
        <dbReference type="ARBA" id="ARBA00040132"/>
    </source>
</evidence>
<evidence type="ECO:0000313" key="15">
    <source>
        <dbReference type="Proteomes" id="UP000234951"/>
    </source>
</evidence>
<keyword evidence="16" id="KW-1185">Reference proteome</keyword>
<dbReference type="AlphaFoldDB" id="A0A2N5GM59"/>
<comment type="cofactor">
    <cofactor evidence="9">
        <name>Zn(2+)</name>
        <dbReference type="ChEBI" id="CHEBI:29105"/>
    </cofactor>
    <text evidence="9">Binds 1 zinc ion per subunit.</text>
</comment>
<feature type="binding site" evidence="11">
    <location>
        <position position="125"/>
    </location>
    <ligand>
        <name>NAD(+)</name>
        <dbReference type="ChEBI" id="CHEBI:57540"/>
    </ligand>
</feature>
<comment type="catalytic activity">
    <reaction evidence="8">
        <text>glycerol + NAD(+) = dihydroxyacetone + NADH + H(+)</text>
        <dbReference type="Rhea" id="RHEA:13769"/>
        <dbReference type="ChEBI" id="CHEBI:15378"/>
        <dbReference type="ChEBI" id="CHEBI:16016"/>
        <dbReference type="ChEBI" id="CHEBI:17754"/>
        <dbReference type="ChEBI" id="CHEBI:57540"/>
        <dbReference type="ChEBI" id="CHEBI:57945"/>
        <dbReference type="EC" id="1.1.1.6"/>
    </reaction>
</comment>
<feature type="domain" description="Alcohol dehydrogenase iron-type/glycerol dehydrogenase GldA" evidence="12">
    <location>
        <begin position="8"/>
        <end position="154"/>
    </location>
</feature>
<keyword evidence="2 9" id="KW-0479">Metal-binding</keyword>
<dbReference type="EMBL" id="PGVD01000028">
    <property type="protein sequence ID" value="PLR97047.1"/>
    <property type="molecule type" value="Genomic_DNA"/>
</dbReference>
<dbReference type="Gene3D" id="3.40.50.1970">
    <property type="match status" value="1"/>
</dbReference>
<proteinExistence type="inferred from homology"/>
<evidence type="ECO:0000313" key="14">
    <source>
        <dbReference type="EMBL" id="PLR97047.1"/>
    </source>
</evidence>
<dbReference type="PIRSF" id="PIRSF000112">
    <property type="entry name" value="Glycerol_dehydrogenase"/>
    <property type="match status" value="1"/>
</dbReference>
<keyword evidence="3 13" id="KW-0560">Oxidoreductase</keyword>
<reference evidence="13 15" key="1">
    <citation type="submission" date="2017-11" db="EMBL/GenBank/DDBJ databases">
        <title>Comparitive Functional Genomics of Dry Heat Resistant strains isolated from the Viking Spacecraft.</title>
        <authorList>
            <person name="Seuylemezian A."/>
            <person name="Cooper K."/>
            <person name="Vaishampayan P."/>
        </authorList>
    </citation>
    <scope>NUCLEOTIDE SEQUENCE [LARGE SCALE GENOMIC DNA]</scope>
    <source>
        <strain evidence="13 15">M4.6</strain>
    </source>
</reference>